<accession>A0A6G1ES25</accession>
<gene>
    <name evidence="2" type="ORF">E2562_032311</name>
</gene>
<dbReference type="EMBL" id="SPHZ02000003">
    <property type="protein sequence ID" value="KAF0927372.1"/>
    <property type="molecule type" value="Genomic_DNA"/>
</dbReference>
<evidence type="ECO:0000313" key="2">
    <source>
        <dbReference type="EMBL" id="KAF0927372.1"/>
    </source>
</evidence>
<organism evidence="2 3">
    <name type="scientific">Oryza meyeriana var. granulata</name>
    <dbReference type="NCBI Taxonomy" id="110450"/>
    <lineage>
        <taxon>Eukaryota</taxon>
        <taxon>Viridiplantae</taxon>
        <taxon>Streptophyta</taxon>
        <taxon>Embryophyta</taxon>
        <taxon>Tracheophyta</taxon>
        <taxon>Spermatophyta</taxon>
        <taxon>Magnoliopsida</taxon>
        <taxon>Liliopsida</taxon>
        <taxon>Poales</taxon>
        <taxon>Poaceae</taxon>
        <taxon>BOP clade</taxon>
        <taxon>Oryzoideae</taxon>
        <taxon>Oryzeae</taxon>
        <taxon>Oryzinae</taxon>
        <taxon>Oryza</taxon>
        <taxon>Oryza meyeriana</taxon>
    </lineage>
</organism>
<evidence type="ECO:0000256" key="1">
    <source>
        <dbReference type="SAM" id="MobiDB-lite"/>
    </source>
</evidence>
<comment type="caution">
    <text evidence="2">The sequence shown here is derived from an EMBL/GenBank/DDBJ whole genome shotgun (WGS) entry which is preliminary data.</text>
</comment>
<keyword evidence="3" id="KW-1185">Reference proteome</keyword>
<feature type="region of interest" description="Disordered" evidence="1">
    <location>
        <begin position="1"/>
        <end position="37"/>
    </location>
</feature>
<sequence>QASRQAADVKPLPPPPPRRSRSCHCQPDPTPASVSTLDAREGACMHVHSQIEPRTTHPPPPEDLPLLRATASSAPAISHRDSTTIGFTR</sequence>
<feature type="non-terminal residue" evidence="2">
    <location>
        <position position="89"/>
    </location>
</feature>
<feature type="non-terminal residue" evidence="2">
    <location>
        <position position="1"/>
    </location>
</feature>
<dbReference type="Proteomes" id="UP000479710">
    <property type="component" value="Unassembled WGS sequence"/>
</dbReference>
<proteinExistence type="predicted"/>
<reference evidence="2 3" key="1">
    <citation type="submission" date="2019-11" db="EMBL/GenBank/DDBJ databases">
        <title>Whole genome sequence of Oryza granulata.</title>
        <authorList>
            <person name="Li W."/>
        </authorList>
    </citation>
    <scope>NUCLEOTIDE SEQUENCE [LARGE SCALE GENOMIC DNA]</scope>
    <source>
        <strain evidence="3">cv. Menghai</strain>
        <tissue evidence="2">Leaf</tissue>
    </source>
</reference>
<feature type="region of interest" description="Disordered" evidence="1">
    <location>
        <begin position="50"/>
        <end position="89"/>
    </location>
</feature>
<protein>
    <submittedName>
        <fullName evidence="2">Uncharacterized protein</fullName>
    </submittedName>
</protein>
<name>A0A6G1ES25_9ORYZ</name>
<dbReference type="AlphaFoldDB" id="A0A6G1ES25"/>
<evidence type="ECO:0000313" key="3">
    <source>
        <dbReference type="Proteomes" id="UP000479710"/>
    </source>
</evidence>